<sequence>ALILNDRYYAKPKIWQQVAAQGVWMISRHNRTVKKRRLAVNAQLRSSELSYDDWLVEMGGSQAGTSPVQLRWVRIWGPGFDRTLITNVLEPERLTPEQMMAAYRRRWSVERMYLAMKEVLELNHLYNCSPAAVGQQVYATAILYNTLRTSQAQIAATAGVAAEILSVDKLFPTLIDHYLQATSFHSGLRVRMGASARRASPHHLPGGSARSTLAARSHQRSSVGEAQGGTKETALLYRPCSRDVIQLDTRRQ</sequence>
<comment type="caution">
    <text evidence="3">The sequence shown here is derived from an EMBL/GenBank/DDBJ whole genome shotgun (WGS) entry which is preliminary data.</text>
</comment>
<dbReference type="PANTHER" id="PTHR33258:SF1">
    <property type="entry name" value="TRANSPOSASE INSL FOR INSERTION SEQUENCE ELEMENT IS186A-RELATED"/>
    <property type="match status" value="1"/>
</dbReference>
<gene>
    <name evidence="3" type="ORF">B2A_03708</name>
</gene>
<dbReference type="InterPro" id="IPR012337">
    <property type="entry name" value="RNaseH-like_sf"/>
</dbReference>
<dbReference type="SUPFAM" id="SSF53098">
    <property type="entry name" value="Ribonuclease H-like"/>
    <property type="match status" value="1"/>
</dbReference>
<dbReference type="Pfam" id="PF01609">
    <property type="entry name" value="DDE_Tnp_1"/>
    <property type="match status" value="1"/>
</dbReference>
<reference evidence="3" key="2">
    <citation type="journal article" date="2014" name="ISME J.">
        <title>Microbial stratification in low pH oxic and suboxic macroscopic growths along an acid mine drainage.</title>
        <authorList>
            <person name="Mendez-Garcia C."/>
            <person name="Mesa V."/>
            <person name="Sprenger R.R."/>
            <person name="Richter M."/>
            <person name="Diez M.S."/>
            <person name="Solano J."/>
            <person name="Bargiela R."/>
            <person name="Golyshina O.V."/>
            <person name="Manteca A."/>
            <person name="Ramos J.L."/>
            <person name="Gallego J.R."/>
            <person name="Llorente I."/>
            <person name="Martins Dos Santos V.A."/>
            <person name="Jensen O.N."/>
            <person name="Pelaez A.I."/>
            <person name="Sanchez J."/>
            <person name="Ferrer M."/>
        </authorList>
    </citation>
    <scope>NUCLEOTIDE SEQUENCE</scope>
</reference>
<dbReference type="GO" id="GO:0004803">
    <property type="term" value="F:transposase activity"/>
    <property type="evidence" value="ECO:0007669"/>
    <property type="project" value="InterPro"/>
</dbReference>
<evidence type="ECO:0000256" key="1">
    <source>
        <dbReference type="SAM" id="MobiDB-lite"/>
    </source>
</evidence>
<dbReference type="GO" id="GO:0006313">
    <property type="term" value="P:DNA transposition"/>
    <property type="evidence" value="ECO:0007669"/>
    <property type="project" value="InterPro"/>
</dbReference>
<dbReference type="InterPro" id="IPR002559">
    <property type="entry name" value="Transposase_11"/>
</dbReference>
<accession>T1C2K7</accession>
<evidence type="ECO:0000259" key="2">
    <source>
        <dbReference type="Pfam" id="PF01609"/>
    </source>
</evidence>
<organism evidence="3">
    <name type="scientific">mine drainage metagenome</name>
    <dbReference type="NCBI Taxonomy" id="410659"/>
    <lineage>
        <taxon>unclassified sequences</taxon>
        <taxon>metagenomes</taxon>
        <taxon>ecological metagenomes</taxon>
    </lineage>
</organism>
<name>T1C2K7_9ZZZZ</name>
<dbReference type="EMBL" id="AUZZ01002469">
    <property type="protein sequence ID" value="EQD60375.1"/>
    <property type="molecule type" value="Genomic_DNA"/>
</dbReference>
<feature type="non-terminal residue" evidence="3">
    <location>
        <position position="252"/>
    </location>
</feature>
<proteinExistence type="predicted"/>
<evidence type="ECO:0000313" key="3">
    <source>
        <dbReference type="EMBL" id="EQD60375.1"/>
    </source>
</evidence>
<feature type="region of interest" description="Disordered" evidence="1">
    <location>
        <begin position="196"/>
        <end position="228"/>
    </location>
</feature>
<dbReference type="GO" id="GO:0003677">
    <property type="term" value="F:DNA binding"/>
    <property type="evidence" value="ECO:0007669"/>
    <property type="project" value="InterPro"/>
</dbReference>
<protein>
    <submittedName>
        <fullName evidence="3">Transposase IS4 family protein</fullName>
    </submittedName>
</protein>
<dbReference type="PANTHER" id="PTHR33258">
    <property type="entry name" value="TRANSPOSASE INSL FOR INSERTION SEQUENCE ELEMENT IS186A-RELATED"/>
    <property type="match status" value="1"/>
</dbReference>
<reference evidence="3" key="1">
    <citation type="submission" date="2013-08" db="EMBL/GenBank/DDBJ databases">
        <authorList>
            <person name="Mendez C."/>
            <person name="Richter M."/>
            <person name="Ferrer M."/>
            <person name="Sanchez J."/>
        </authorList>
    </citation>
    <scope>NUCLEOTIDE SEQUENCE</scope>
</reference>
<feature type="non-terminal residue" evidence="3">
    <location>
        <position position="1"/>
    </location>
</feature>
<feature type="domain" description="Transposase IS4-like" evidence="2">
    <location>
        <begin position="2"/>
        <end position="145"/>
    </location>
</feature>
<dbReference type="AlphaFoldDB" id="T1C2K7"/>